<dbReference type="Gene3D" id="1.20.1250.20">
    <property type="entry name" value="MFS general substrate transporter like domains"/>
    <property type="match status" value="1"/>
</dbReference>
<dbReference type="Pfam" id="PF07690">
    <property type="entry name" value="MFS_1"/>
    <property type="match status" value="1"/>
</dbReference>
<proteinExistence type="predicted"/>
<evidence type="ECO:0000256" key="4">
    <source>
        <dbReference type="ARBA" id="ARBA00022692"/>
    </source>
</evidence>
<evidence type="ECO:0000256" key="6">
    <source>
        <dbReference type="ARBA" id="ARBA00023136"/>
    </source>
</evidence>
<feature type="transmembrane region" description="Helical" evidence="8">
    <location>
        <begin position="23"/>
        <end position="47"/>
    </location>
</feature>
<accession>A0A3R7HUC9</accession>
<dbReference type="InterPro" id="IPR020846">
    <property type="entry name" value="MFS_dom"/>
</dbReference>
<comment type="caution">
    <text evidence="10">The sequence shown here is derived from an EMBL/GenBank/DDBJ whole genome shotgun (WGS) entry which is preliminary data.</text>
</comment>
<dbReference type="InterPro" id="IPR011701">
    <property type="entry name" value="MFS"/>
</dbReference>
<dbReference type="AlphaFoldDB" id="A0A3R7HUC9"/>
<feature type="transmembrane region" description="Helical" evidence="8">
    <location>
        <begin position="53"/>
        <end position="75"/>
    </location>
</feature>
<feature type="transmembrane region" description="Helical" evidence="8">
    <location>
        <begin position="342"/>
        <end position="372"/>
    </location>
</feature>
<feature type="transmembrane region" description="Helical" evidence="8">
    <location>
        <begin position="179"/>
        <end position="202"/>
    </location>
</feature>
<keyword evidence="6 8" id="KW-0472">Membrane</keyword>
<feature type="domain" description="Major facilitator superfamily (MFS) profile" evidence="9">
    <location>
        <begin position="1"/>
        <end position="434"/>
    </location>
</feature>
<evidence type="ECO:0000256" key="5">
    <source>
        <dbReference type="ARBA" id="ARBA00022989"/>
    </source>
</evidence>
<organism evidence="10 11">
    <name type="scientific">Streptomyces xinghaiensis</name>
    <dbReference type="NCBI Taxonomy" id="1038928"/>
    <lineage>
        <taxon>Bacteria</taxon>
        <taxon>Bacillati</taxon>
        <taxon>Actinomycetota</taxon>
        <taxon>Actinomycetes</taxon>
        <taxon>Kitasatosporales</taxon>
        <taxon>Streptomycetaceae</taxon>
        <taxon>Streptomyces</taxon>
    </lineage>
</organism>
<feature type="transmembrane region" description="Helical" evidence="8">
    <location>
        <begin position="384"/>
        <end position="404"/>
    </location>
</feature>
<dbReference type="SUPFAM" id="SSF103473">
    <property type="entry name" value="MFS general substrate transporter"/>
    <property type="match status" value="1"/>
</dbReference>
<comment type="subcellular location">
    <subcellularLocation>
        <location evidence="1">Cell membrane</location>
        <topology evidence="1">Multi-pass membrane protein</topology>
    </subcellularLocation>
</comment>
<dbReference type="InterPro" id="IPR050171">
    <property type="entry name" value="MFS_Transporters"/>
</dbReference>
<dbReference type="InterPro" id="IPR036259">
    <property type="entry name" value="MFS_trans_sf"/>
</dbReference>
<feature type="compositionally biased region" description="Gly residues" evidence="7">
    <location>
        <begin position="210"/>
        <end position="223"/>
    </location>
</feature>
<dbReference type="PANTHER" id="PTHR23517">
    <property type="entry name" value="RESISTANCE PROTEIN MDTM, PUTATIVE-RELATED-RELATED"/>
    <property type="match status" value="1"/>
</dbReference>
<reference evidence="10 11" key="1">
    <citation type="journal article" date="2014" name="Genome Announc.">
        <title>Draft Genome Sequence of Streptomyces fradiae ATCC 19609, a Strain Highly Sensitive to Antibiotics.</title>
        <authorList>
            <person name="Bekker O.B."/>
            <person name="Klimina K.M."/>
            <person name="Vatlin A.A."/>
            <person name="Zakharevich N.V."/>
            <person name="Kasianov A.S."/>
            <person name="Danilenko V.N."/>
        </authorList>
    </citation>
    <scope>NUCLEOTIDE SEQUENCE [LARGE SCALE GENOMIC DNA]</scope>
    <source>
        <strain evidence="10 11">ATCC 19609</strain>
    </source>
</reference>
<dbReference type="PANTHER" id="PTHR23517:SF2">
    <property type="entry name" value="MULTIDRUG RESISTANCE PROTEIN MDTH"/>
    <property type="match status" value="1"/>
</dbReference>
<evidence type="ECO:0000256" key="3">
    <source>
        <dbReference type="ARBA" id="ARBA00022475"/>
    </source>
</evidence>
<keyword evidence="5 8" id="KW-1133">Transmembrane helix</keyword>
<keyword evidence="4 8" id="KW-0812">Transmembrane</keyword>
<protein>
    <submittedName>
        <fullName evidence="10">MFS transporter</fullName>
    </submittedName>
</protein>
<feature type="transmembrane region" description="Helical" evidence="8">
    <location>
        <begin position="108"/>
        <end position="137"/>
    </location>
</feature>
<dbReference type="EMBL" id="JNAD02000018">
    <property type="protein sequence ID" value="RKM91228.1"/>
    <property type="molecule type" value="Genomic_DNA"/>
</dbReference>
<dbReference type="RefSeq" id="WP_078649413.1">
    <property type="nucleotide sequence ID" value="NZ_CP134822.1"/>
</dbReference>
<feature type="transmembrane region" description="Helical" evidence="8">
    <location>
        <begin position="251"/>
        <end position="272"/>
    </location>
</feature>
<feature type="transmembrane region" description="Helical" evidence="8">
    <location>
        <begin position="317"/>
        <end position="336"/>
    </location>
</feature>
<evidence type="ECO:0000259" key="9">
    <source>
        <dbReference type="PROSITE" id="PS50850"/>
    </source>
</evidence>
<keyword evidence="2" id="KW-0813">Transport</keyword>
<dbReference type="GO" id="GO:0005886">
    <property type="term" value="C:plasma membrane"/>
    <property type="evidence" value="ECO:0007669"/>
    <property type="project" value="UniProtKB-SubCell"/>
</dbReference>
<evidence type="ECO:0000313" key="11">
    <source>
        <dbReference type="Proteomes" id="UP000028058"/>
    </source>
</evidence>
<keyword evidence="3" id="KW-1003">Cell membrane</keyword>
<keyword evidence="11" id="KW-1185">Reference proteome</keyword>
<feature type="transmembrane region" description="Helical" evidence="8">
    <location>
        <begin position="149"/>
        <end position="173"/>
    </location>
</feature>
<gene>
    <name evidence="10" type="ORF">SFRA_029380</name>
</gene>
<dbReference type="OrthoDB" id="4109786at2"/>
<evidence type="ECO:0000256" key="1">
    <source>
        <dbReference type="ARBA" id="ARBA00004651"/>
    </source>
</evidence>
<evidence type="ECO:0000313" key="10">
    <source>
        <dbReference type="EMBL" id="RKM91228.1"/>
    </source>
</evidence>
<sequence>MAKAASAEGSAGRGGGASRGGPVLIGALVVDAVGNGLFLPLSLVYFLRLTDIPVGPLGVLISAANILTLPIPVWAGLLADRFGALPVVVASQVLHGLGYLAYGRADGPVSVFLAVTLVASGVRFFWSAVFTAIADYADGSRSGLTKETWFGWATMARTAGFGAGGLLTGLVIADGRADAYRAVAYGAAGCFAVAALVITVFVRAPRPRHGGQGNGGGEGGTGEAEGRAGGRADGAGAPRAGYRTMLRDSPFLALTGVNTIFAMTTMMLALALPTFVETGLRGPAGLTSAVLVGNTVLVALLAASMARRLAPYRRTRVLAAAAALWAAWSFAYSGLVPDRPSWVFPLLAAATLLFTLAELMHAPVSIGLATAVSPLAARGRYLAAYQYSFTFAGIIAPAFFTTLFELHRSLPWAALGAVNCLAAGAVLLLERHLPPHALRSRPPSDVREISREP</sequence>
<dbReference type="PROSITE" id="PS50850">
    <property type="entry name" value="MFS"/>
    <property type="match status" value="1"/>
</dbReference>
<feature type="transmembrane region" description="Helical" evidence="8">
    <location>
        <begin position="410"/>
        <end position="429"/>
    </location>
</feature>
<feature type="transmembrane region" description="Helical" evidence="8">
    <location>
        <begin position="284"/>
        <end position="305"/>
    </location>
</feature>
<evidence type="ECO:0000256" key="7">
    <source>
        <dbReference type="SAM" id="MobiDB-lite"/>
    </source>
</evidence>
<dbReference type="Proteomes" id="UP000028058">
    <property type="component" value="Unassembled WGS sequence"/>
</dbReference>
<evidence type="ECO:0000256" key="8">
    <source>
        <dbReference type="SAM" id="Phobius"/>
    </source>
</evidence>
<dbReference type="GO" id="GO:0022857">
    <property type="term" value="F:transmembrane transporter activity"/>
    <property type="evidence" value="ECO:0007669"/>
    <property type="project" value="InterPro"/>
</dbReference>
<name>A0A3R7HUC9_9ACTN</name>
<feature type="region of interest" description="Disordered" evidence="7">
    <location>
        <begin position="208"/>
        <end position="235"/>
    </location>
</feature>
<evidence type="ECO:0000256" key="2">
    <source>
        <dbReference type="ARBA" id="ARBA00022448"/>
    </source>
</evidence>